<gene>
    <name evidence="7" type="ordered locus">Spica_2322</name>
</gene>
<evidence type="ECO:0000259" key="6">
    <source>
        <dbReference type="PROSITE" id="PS50110"/>
    </source>
</evidence>
<dbReference type="AlphaFoldDB" id="F8F3R4"/>
<dbReference type="PROSITE" id="PS01124">
    <property type="entry name" value="HTH_ARAC_FAMILY_2"/>
    <property type="match status" value="1"/>
</dbReference>
<dbReference type="Gene3D" id="1.10.10.60">
    <property type="entry name" value="Homeodomain-like"/>
    <property type="match status" value="2"/>
</dbReference>
<feature type="domain" description="Response regulatory" evidence="6">
    <location>
        <begin position="3"/>
        <end position="120"/>
    </location>
</feature>
<evidence type="ECO:0000313" key="7">
    <source>
        <dbReference type="EMBL" id="AEJ20433.1"/>
    </source>
</evidence>
<keyword evidence="2" id="KW-0238">DNA-binding</keyword>
<dbReference type="SUPFAM" id="SSF52172">
    <property type="entry name" value="CheY-like"/>
    <property type="match status" value="1"/>
</dbReference>
<name>F8F3R4_GRAC1</name>
<dbReference type="PROSITE" id="PS50110">
    <property type="entry name" value="RESPONSE_REGULATORY"/>
    <property type="match status" value="1"/>
</dbReference>
<dbReference type="EMBL" id="CP002868">
    <property type="protein sequence ID" value="AEJ20433.1"/>
    <property type="molecule type" value="Genomic_DNA"/>
</dbReference>
<dbReference type="InterPro" id="IPR001789">
    <property type="entry name" value="Sig_transdc_resp-reg_receiver"/>
</dbReference>
<dbReference type="Pfam" id="PF17853">
    <property type="entry name" value="GGDEF_2"/>
    <property type="match status" value="1"/>
</dbReference>
<dbReference type="Gene3D" id="3.40.50.2300">
    <property type="match status" value="1"/>
</dbReference>
<protein>
    <submittedName>
        <fullName evidence="7">Two component transcriptional regulator, AraC family</fullName>
    </submittedName>
</protein>
<dbReference type="InterPro" id="IPR041522">
    <property type="entry name" value="CdaR_GGDEF"/>
</dbReference>
<dbReference type="SUPFAM" id="SSF46689">
    <property type="entry name" value="Homeodomain-like"/>
    <property type="match status" value="2"/>
</dbReference>
<keyword evidence="1" id="KW-0805">Transcription regulation</keyword>
<dbReference type="KEGG" id="scd:Spica_2322"/>
<evidence type="ECO:0000259" key="5">
    <source>
        <dbReference type="PROSITE" id="PS01124"/>
    </source>
</evidence>
<evidence type="ECO:0000256" key="3">
    <source>
        <dbReference type="ARBA" id="ARBA00023163"/>
    </source>
</evidence>
<dbReference type="OrthoDB" id="327083at2"/>
<dbReference type="Proteomes" id="UP000000503">
    <property type="component" value="Chromosome"/>
</dbReference>
<dbReference type="InterPro" id="IPR011006">
    <property type="entry name" value="CheY-like_superfamily"/>
</dbReference>
<proteinExistence type="predicted"/>
<keyword evidence="8" id="KW-1185">Reference proteome</keyword>
<dbReference type="GO" id="GO:0000160">
    <property type="term" value="P:phosphorelay signal transduction system"/>
    <property type="evidence" value="ECO:0007669"/>
    <property type="project" value="InterPro"/>
</dbReference>
<accession>F8F3R4</accession>
<dbReference type="PANTHER" id="PTHR43280">
    <property type="entry name" value="ARAC-FAMILY TRANSCRIPTIONAL REGULATOR"/>
    <property type="match status" value="1"/>
</dbReference>
<organism evidence="7 8">
    <name type="scientific">Gracilinema caldarium (strain ATCC 51460 / DSM 7334 / H1)</name>
    <name type="common">Treponema caldarium</name>
    <dbReference type="NCBI Taxonomy" id="744872"/>
    <lineage>
        <taxon>Bacteria</taxon>
        <taxon>Pseudomonadati</taxon>
        <taxon>Spirochaetota</taxon>
        <taxon>Spirochaetia</taxon>
        <taxon>Spirochaetales</taxon>
        <taxon>Breznakiellaceae</taxon>
        <taxon>Gracilinema</taxon>
    </lineage>
</organism>
<keyword evidence="3" id="KW-0804">Transcription</keyword>
<dbReference type="Pfam" id="PF12833">
    <property type="entry name" value="HTH_18"/>
    <property type="match status" value="1"/>
</dbReference>
<dbReference type="RefSeq" id="WP_013969714.1">
    <property type="nucleotide sequence ID" value="NC_015732.1"/>
</dbReference>
<keyword evidence="4" id="KW-0597">Phosphoprotein</keyword>
<sequence>MHTLFLVEDEPLIRENIRNAIVNSNEPYVCIGEASDGELALSIIQDLKPDILLTDIKMPFMDGITLARHAKAIIPWIRIIIISGHDEFELAQQAIRIGVDNYLLKPVTEQDLFEALHKTSDLIIQHKKQSTSYLKDISDEEMLRTALMSAFLEQICSGEISVDETILRSKELGIDIISKQYAVMIMLAEGKGGYPSRQILASKIKFLLTQNQDVLYFMSGIDTTVFIIKGSTEQEIVEKAYNTAQTIKHEIEDDGSLMTTISISSVINRISGIRDAYHEACLLLKTFGQTNRGKIFCTGDIEKLDSTKTSVIKDLFNLNLENRIKFAVPEDIPVIIEDFTKNLDANELHNFLYRYYILMDLINIAIHIIQTFNPDMDPNKIASYFANLEQVFKSAISLDEFKELATQICLKTIELRNVGNSSHHVKLVRRACEYIQKHYNSPDISLNTVAAHVGLSPAHFSTIFSQEMAKTFIEYLTDIRIEKTKELLATTDEKIINIAFNVGYNEPNYLSYLFKKREGLTLKEYRLQKRPLAAKFQSPEL</sequence>
<dbReference type="CDD" id="cd17536">
    <property type="entry name" value="REC_YesN-like"/>
    <property type="match status" value="1"/>
</dbReference>
<dbReference type="GO" id="GO:0003700">
    <property type="term" value="F:DNA-binding transcription factor activity"/>
    <property type="evidence" value="ECO:0007669"/>
    <property type="project" value="InterPro"/>
</dbReference>
<dbReference type="InterPro" id="IPR018060">
    <property type="entry name" value="HTH_AraC"/>
</dbReference>
<dbReference type="STRING" id="744872.Spica_2322"/>
<dbReference type="PANTHER" id="PTHR43280:SF2">
    <property type="entry name" value="HTH-TYPE TRANSCRIPTIONAL REGULATOR EXSA"/>
    <property type="match status" value="1"/>
</dbReference>
<evidence type="ECO:0000256" key="2">
    <source>
        <dbReference type="ARBA" id="ARBA00023125"/>
    </source>
</evidence>
<dbReference type="eggNOG" id="COG2207">
    <property type="taxonomic scope" value="Bacteria"/>
</dbReference>
<dbReference type="Pfam" id="PF00072">
    <property type="entry name" value="Response_reg"/>
    <property type="match status" value="1"/>
</dbReference>
<evidence type="ECO:0000256" key="1">
    <source>
        <dbReference type="ARBA" id="ARBA00023015"/>
    </source>
</evidence>
<feature type="modified residue" description="4-aspartylphosphate" evidence="4">
    <location>
        <position position="55"/>
    </location>
</feature>
<dbReference type="SMART" id="SM00448">
    <property type="entry name" value="REC"/>
    <property type="match status" value="1"/>
</dbReference>
<reference evidence="8" key="1">
    <citation type="journal article" date="2013" name="Stand. Genomic Sci.">
        <title>Genome sequence of the thermophilic fresh-water bacterium Spirochaeta caldaria type strain (H1(T)), reclassification of Spirochaeta caldaria, Spirochaeta stenostrepta, and Spirochaeta zuelzerae in the genus Treponema as Treponema caldaria comb. nov., Treponema stenostrepta comb. nov., and Treponema zuelzerae comb. nov., and emendation of the genus Treponema.</title>
        <authorList>
            <person name="Abt B."/>
            <person name="Goker M."/>
            <person name="Scheuner C."/>
            <person name="Han C."/>
            <person name="Lu M."/>
            <person name="Misra M."/>
            <person name="Lapidus A."/>
            <person name="Nolan M."/>
            <person name="Lucas S."/>
            <person name="Hammon N."/>
            <person name="Deshpande S."/>
            <person name="Cheng J.F."/>
            <person name="Tapia R."/>
            <person name="Goodwin L.A."/>
            <person name="Pitluck S."/>
            <person name="Liolios K."/>
            <person name="Pagani I."/>
            <person name="Ivanova N."/>
            <person name="Mavromatis K."/>
            <person name="Mikhailova N."/>
            <person name="Huntemann M."/>
            <person name="Pati A."/>
            <person name="Chen A."/>
            <person name="Palaniappan K."/>
            <person name="Land M."/>
            <person name="Hauser L."/>
            <person name="Jeffries C.D."/>
            <person name="Rohde M."/>
            <person name="Spring S."/>
            <person name="Gronow S."/>
            <person name="Detter J.C."/>
            <person name="Bristow J."/>
            <person name="Eisen J.A."/>
            <person name="Markowitz V."/>
            <person name="Hugenholtz P."/>
            <person name="Kyrpides N.C."/>
            <person name="Woyke T."/>
            <person name="Klenk H.P."/>
        </authorList>
    </citation>
    <scope>NUCLEOTIDE SEQUENCE</scope>
    <source>
        <strain evidence="8">ATCC 51460 / DSM 7334 / H1</strain>
    </source>
</reference>
<evidence type="ECO:0000256" key="4">
    <source>
        <dbReference type="PROSITE-ProRule" id="PRU00169"/>
    </source>
</evidence>
<dbReference type="SMART" id="SM00342">
    <property type="entry name" value="HTH_ARAC"/>
    <property type="match status" value="1"/>
</dbReference>
<dbReference type="InterPro" id="IPR009057">
    <property type="entry name" value="Homeodomain-like_sf"/>
</dbReference>
<dbReference type="InterPro" id="IPR018062">
    <property type="entry name" value="HTH_AraC-typ_CS"/>
</dbReference>
<dbReference type="GO" id="GO:0043565">
    <property type="term" value="F:sequence-specific DNA binding"/>
    <property type="evidence" value="ECO:0007669"/>
    <property type="project" value="InterPro"/>
</dbReference>
<feature type="domain" description="HTH araC/xylS-type" evidence="5">
    <location>
        <begin position="429"/>
        <end position="528"/>
    </location>
</feature>
<evidence type="ECO:0000313" key="8">
    <source>
        <dbReference type="Proteomes" id="UP000000503"/>
    </source>
</evidence>
<dbReference type="PROSITE" id="PS00041">
    <property type="entry name" value="HTH_ARAC_FAMILY_1"/>
    <property type="match status" value="1"/>
</dbReference>
<dbReference type="eggNOG" id="COG4753">
    <property type="taxonomic scope" value="Bacteria"/>
</dbReference>
<dbReference type="HOGENOM" id="CLU_000445_5_0_12"/>